<reference evidence="2" key="1">
    <citation type="journal article" date="2022" name="Mol. Ecol. Resour.">
        <title>The genomes of chicory, endive, great burdock and yacon provide insights into Asteraceae palaeo-polyploidization history and plant inulin production.</title>
        <authorList>
            <person name="Fan W."/>
            <person name="Wang S."/>
            <person name="Wang H."/>
            <person name="Wang A."/>
            <person name="Jiang F."/>
            <person name="Liu H."/>
            <person name="Zhao H."/>
            <person name="Xu D."/>
            <person name="Zhang Y."/>
        </authorList>
    </citation>
    <scope>NUCLEOTIDE SEQUENCE [LARGE SCALE GENOMIC DNA]</scope>
    <source>
        <strain evidence="2">cv. Niubang</strain>
    </source>
</reference>
<gene>
    <name evidence="1" type="ORF">L6452_34776</name>
</gene>
<reference evidence="1 2" key="2">
    <citation type="journal article" date="2022" name="Mol. Ecol. Resour.">
        <title>The genomes of chicory, endive, great burdock and yacon provide insights into Asteraceae paleo-polyploidization history and plant inulin production.</title>
        <authorList>
            <person name="Fan W."/>
            <person name="Wang S."/>
            <person name="Wang H."/>
            <person name="Wang A."/>
            <person name="Jiang F."/>
            <person name="Liu H."/>
            <person name="Zhao H."/>
            <person name="Xu D."/>
            <person name="Zhang Y."/>
        </authorList>
    </citation>
    <scope>NUCLEOTIDE SEQUENCE [LARGE SCALE GENOMIC DNA]</scope>
    <source>
        <strain evidence="2">cv. Niubang</strain>
    </source>
</reference>
<comment type="caution">
    <text evidence="1">The sequence shown here is derived from an EMBL/GenBank/DDBJ whole genome shotgun (WGS) entry which is preliminary data.</text>
</comment>
<name>A0ACB8YJE2_ARCLA</name>
<organism evidence="1 2">
    <name type="scientific">Arctium lappa</name>
    <name type="common">Greater burdock</name>
    <name type="synonym">Lappa major</name>
    <dbReference type="NCBI Taxonomy" id="4217"/>
    <lineage>
        <taxon>Eukaryota</taxon>
        <taxon>Viridiplantae</taxon>
        <taxon>Streptophyta</taxon>
        <taxon>Embryophyta</taxon>
        <taxon>Tracheophyta</taxon>
        <taxon>Spermatophyta</taxon>
        <taxon>Magnoliopsida</taxon>
        <taxon>eudicotyledons</taxon>
        <taxon>Gunneridae</taxon>
        <taxon>Pentapetalae</taxon>
        <taxon>asterids</taxon>
        <taxon>campanulids</taxon>
        <taxon>Asterales</taxon>
        <taxon>Asteraceae</taxon>
        <taxon>Carduoideae</taxon>
        <taxon>Cardueae</taxon>
        <taxon>Arctiinae</taxon>
        <taxon>Arctium</taxon>
    </lineage>
</organism>
<protein>
    <submittedName>
        <fullName evidence="1">Uncharacterized protein</fullName>
    </submittedName>
</protein>
<keyword evidence="2" id="KW-1185">Reference proteome</keyword>
<accession>A0ACB8YJE2</accession>
<sequence length="103" mass="10492">MEGLRFEVCEDIESAVAVAVAVAMADIVCCVINSETPLVLGMWLKAGAHLDLVGSSAEKCRPVVVGGGGGGGRKKSTDERMKGIRVNLANEGDGGGGGDESCR</sequence>
<proteinExistence type="predicted"/>
<evidence type="ECO:0000313" key="1">
    <source>
        <dbReference type="EMBL" id="KAI3685528.1"/>
    </source>
</evidence>
<dbReference type="EMBL" id="CM042058">
    <property type="protein sequence ID" value="KAI3685528.1"/>
    <property type="molecule type" value="Genomic_DNA"/>
</dbReference>
<dbReference type="Proteomes" id="UP001055879">
    <property type="component" value="Linkage Group LG12"/>
</dbReference>
<evidence type="ECO:0000313" key="2">
    <source>
        <dbReference type="Proteomes" id="UP001055879"/>
    </source>
</evidence>